<proteinExistence type="predicted"/>
<organism evidence="1 2">
    <name type="scientific">Mesorhizobium qingshengii</name>
    <dbReference type="NCBI Taxonomy" id="1165689"/>
    <lineage>
        <taxon>Bacteria</taxon>
        <taxon>Pseudomonadati</taxon>
        <taxon>Pseudomonadota</taxon>
        <taxon>Alphaproteobacteria</taxon>
        <taxon>Hyphomicrobiales</taxon>
        <taxon>Phyllobacteriaceae</taxon>
        <taxon>Mesorhizobium</taxon>
    </lineage>
</organism>
<protein>
    <recommendedName>
        <fullName evidence="3">LysR substrate binding domain-containing protein</fullName>
    </recommendedName>
</protein>
<dbReference type="SUPFAM" id="SSF53850">
    <property type="entry name" value="Periplasmic binding protein-like II"/>
    <property type="match status" value="1"/>
</dbReference>
<name>A0A1G5ZSE3_9HYPH</name>
<evidence type="ECO:0000313" key="2">
    <source>
        <dbReference type="Proteomes" id="UP000198588"/>
    </source>
</evidence>
<evidence type="ECO:0008006" key="3">
    <source>
        <dbReference type="Google" id="ProtNLM"/>
    </source>
</evidence>
<reference evidence="1 2" key="1">
    <citation type="submission" date="2016-10" db="EMBL/GenBank/DDBJ databases">
        <authorList>
            <person name="de Groot N.N."/>
        </authorList>
    </citation>
    <scope>NUCLEOTIDE SEQUENCE [LARGE SCALE GENOMIC DNA]</scope>
    <source>
        <strain evidence="1 2">CGMCC 1.12097</strain>
    </source>
</reference>
<dbReference type="AlphaFoldDB" id="A0A1G5ZSE3"/>
<gene>
    <name evidence="1" type="ORF">SAMN02927914_05962</name>
</gene>
<evidence type="ECO:0000313" key="1">
    <source>
        <dbReference type="EMBL" id="SDA97741.1"/>
    </source>
</evidence>
<dbReference type="EMBL" id="FMXM01000027">
    <property type="protein sequence ID" value="SDA97741.1"/>
    <property type="molecule type" value="Genomic_DNA"/>
</dbReference>
<accession>A0A1G5ZSE3</accession>
<sequence>MNFNALRFAGVEPDILVEFDCNGHEAGYVSAGLGVSITNEIIAREYAAFHLGIKPVEPSALYHYVATWQKGRQLSLSTVRSTLARSA</sequence>
<dbReference type="STRING" id="1165689.SAMN02927914_05962"/>
<dbReference type="Proteomes" id="UP000198588">
    <property type="component" value="Unassembled WGS sequence"/>
</dbReference>